<accession>A0A5B8Z768</accession>
<dbReference type="STRING" id="1742359.GCA_001439625_02559"/>
<proteinExistence type="predicted"/>
<evidence type="ECO:0000313" key="4">
    <source>
        <dbReference type="EMBL" id="QED48804.1"/>
    </source>
</evidence>
<protein>
    <submittedName>
        <fullName evidence="4">Prepilin-type N-terminal cleavage/methylation domain-containing protein</fullName>
    </submittedName>
</protein>
<dbReference type="InterPro" id="IPR012902">
    <property type="entry name" value="N_methyl_site"/>
</dbReference>
<reference evidence="5" key="1">
    <citation type="submission" date="2019-08" db="EMBL/GenBank/DDBJ databases">
        <authorList>
            <person name="Zheng X."/>
        </authorList>
    </citation>
    <scope>NUCLEOTIDE SEQUENCE [LARGE SCALE GENOMIC DNA]</scope>
    <source>
        <strain evidence="5">FJAT-25496</strain>
    </source>
</reference>
<dbReference type="KEGG" id="bda:FSZ17_16945"/>
<evidence type="ECO:0000256" key="2">
    <source>
        <dbReference type="ARBA" id="ARBA00023287"/>
    </source>
</evidence>
<dbReference type="PROSITE" id="PS00409">
    <property type="entry name" value="PROKAR_NTER_METHYL"/>
    <property type="match status" value="1"/>
</dbReference>
<dbReference type="GO" id="GO:0009986">
    <property type="term" value="C:cell surface"/>
    <property type="evidence" value="ECO:0007669"/>
    <property type="project" value="UniProtKB-SubCell"/>
</dbReference>
<keyword evidence="3" id="KW-0472">Membrane</keyword>
<evidence type="ECO:0000256" key="1">
    <source>
        <dbReference type="ARBA" id="ARBA00004241"/>
    </source>
</evidence>
<gene>
    <name evidence="4" type="ORF">FSZ17_16945</name>
</gene>
<name>A0A5B8Z768_CYTDA</name>
<keyword evidence="3" id="KW-1133">Transmembrane helix</keyword>
<dbReference type="Pfam" id="PF07963">
    <property type="entry name" value="N_methyl"/>
    <property type="match status" value="1"/>
</dbReference>
<sequence>MEEKKMNQKGITLLEVLLSMLILSIILVSFFSFFSQSAVFIKKNDDKLSAVNTAQMVLNILQENEKKNTLYLPQSVLEDVNSGKSSIITNEMDEFSTLLNQDIQSSFKISLEFKEGYEKLIQVKIMVSDPKNNKNEAKTYTYISR</sequence>
<dbReference type="NCBIfam" id="TIGR02532">
    <property type="entry name" value="IV_pilin_GFxxxE"/>
    <property type="match status" value="1"/>
</dbReference>
<dbReference type="Proteomes" id="UP000321555">
    <property type="component" value="Chromosome"/>
</dbReference>
<evidence type="ECO:0000313" key="5">
    <source>
        <dbReference type="Proteomes" id="UP000321555"/>
    </source>
</evidence>
<feature type="transmembrane region" description="Helical" evidence="3">
    <location>
        <begin position="12"/>
        <end position="34"/>
    </location>
</feature>
<keyword evidence="3" id="KW-0812">Transmembrane</keyword>
<keyword evidence="2" id="KW-0178">Competence</keyword>
<comment type="subcellular location">
    <subcellularLocation>
        <location evidence="1">Cell surface</location>
    </subcellularLocation>
</comment>
<dbReference type="EMBL" id="CP042593">
    <property type="protein sequence ID" value="QED48804.1"/>
    <property type="molecule type" value="Genomic_DNA"/>
</dbReference>
<organism evidence="4 5">
    <name type="scientific">Cytobacillus dafuensis</name>
    <name type="common">Bacillus dafuensis</name>
    <dbReference type="NCBI Taxonomy" id="1742359"/>
    <lineage>
        <taxon>Bacteria</taxon>
        <taxon>Bacillati</taxon>
        <taxon>Bacillota</taxon>
        <taxon>Bacilli</taxon>
        <taxon>Bacillales</taxon>
        <taxon>Bacillaceae</taxon>
        <taxon>Cytobacillus</taxon>
    </lineage>
</organism>
<keyword evidence="5" id="KW-1185">Reference proteome</keyword>
<dbReference type="AlphaFoldDB" id="A0A5B8Z768"/>
<dbReference type="GO" id="GO:0030420">
    <property type="term" value="P:establishment of competence for transformation"/>
    <property type="evidence" value="ECO:0007669"/>
    <property type="project" value="UniProtKB-KW"/>
</dbReference>
<evidence type="ECO:0000256" key="3">
    <source>
        <dbReference type="SAM" id="Phobius"/>
    </source>
</evidence>